<comment type="caution">
    <text evidence="1">The sequence shown here is derived from an EMBL/GenBank/DDBJ whole genome shotgun (WGS) entry which is preliminary data.</text>
</comment>
<evidence type="ECO:0008006" key="3">
    <source>
        <dbReference type="Google" id="ProtNLM"/>
    </source>
</evidence>
<evidence type="ECO:0000313" key="1">
    <source>
        <dbReference type="EMBL" id="KID58321.1"/>
    </source>
</evidence>
<organism evidence="1 2">
    <name type="scientific">Pseudoalteromonas luteoviolacea</name>
    <dbReference type="NCBI Taxonomy" id="43657"/>
    <lineage>
        <taxon>Bacteria</taxon>
        <taxon>Pseudomonadati</taxon>
        <taxon>Pseudomonadota</taxon>
        <taxon>Gammaproteobacteria</taxon>
        <taxon>Alteromonadales</taxon>
        <taxon>Pseudoalteromonadaceae</taxon>
        <taxon>Pseudoalteromonas</taxon>
    </lineage>
</organism>
<dbReference type="RefSeq" id="WP_039608615.1">
    <property type="nucleotide sequence ID" value="NZ_JWIC01000004.1"/>
</dbReference>
<protein>
    <recommendedName>
        <fullName evidence="3">Orphan protein</fullName>
    </recommendedName>
</protein>
<sequence>MTQVPNNNSNEQAVAELLLAIRSKDLAKICAVYQQQNDLGRAAQLKFCFEIAESQTTRYADYQNIAAQCIVAHGLPSGIIAGLNNSDRVNFFMPALQAADAFSQTNHQGNTFLHALFANAEQSPPPFNFIRSLLLFERNESLAKTLRVRNQHGLTPLECYFVYNLNNKDLPEHELTALFALIEAEQAGNTSPLSSNLSHVKGAMKSHKINLDPKNQVLLIIASYYQIDINVLCQLH</sequence>
<dbReference type="Proteomes" id="UP000031327">
    <property type="component" value="Unassembled WGS sequence"/>
</dbReference>
<gene>
    <name evidence="1" type="ORF">JF50_06520</name>
</gene>
<dbReference type="OrthoDB" id="6312086at2"/>
<evidence type="ECO:0000313" key="2">
    <source>
        <dbReference type="Proteomes" id="UP000031327"/>
    </source>
</evidence>
<dbReference type="AlphaFoldDB" id="A0A0C1QCF8"/>
<reference evidence="1 2" key="1">
    <citation type="submission" date="2014-12" db="EMBL/GenBank/DDBJ databases">
        <title>Draft Genome Sequence of Pseudoalteromonas luteoviolacea HI1.</title>
        <authorList>
            <person name="Asahina A.Y."/>
            <person name="Hadfield M.G."/>
        </authorList>
    </citation>
    <scope>NUCLEOTIDE SEQUENCE [LARGE SCALE GENOMIC DNA]</scope>
    <source>
        <strain evidence="1 2">HI1</strain>
    </source>
</reference>
<proteinExistence type="predicted"/>
<name>A0A0C1QCF8_9GAMM</name>
<dbReference type="EMBL" id="JWIC01000004">
    <property type="protein sequence ID" value="KID58321.1"/>
    <property type="molecule type" value="Genomic_DNA"/>
</dbReference>
<accession>A0A0C1QCF8</accession>